<feature type="compositionally biased region" description="Pro residues" evidence="1">
    <location>
        <begin position="123"/>
        <end position="132"/>
    </location>
</feature>
<sequence length="318" mass="33037">MVGKTVHFERFSGYQCASVNNASMKKRDAEDDPPSLCSNADSRTRDPPVPLNAPPAETVHVDSPVAAFASSQQCPRHPTCIRPARHPGFCKRVPAPAVQKTAPSGARSKTGDMFSGKLGHAPVTPPEQPPGGPAGQAAYNFTKGQHSGYQSAGSNCALSLLGPGGSSGIVATKASRIGRLVASGGLKSRASMMPPTSFELSPTPGANAGGSLRRVQSAVFTSHSNLAVGGSWRKGIPRQAVGFKRSASQIFGEPVCYKCGEGASGKSPLVPPGELFGHYSFDCFCSPPSSFISSLVRESPSPIYPWRASSPSCQAARA</sequence>
<dbReference type="EMBL" id="LGRX02014418">
    <property type="protein sequence ID" value="KAK3264659.1"/>
    <property type="molecule type" value="Genomic_DNA"/>
</dbReference>
<organism evidence="2 3">
    <name type="scientific">Cymbomonas tetramitiformis</name>
    <dbReference type="NCBI Taxonomy" id="36881"/>
    <lineage>
        <taxon>Eukaryota</taxon>
        <taxon>Viridiplantae</taxon>
        <taxon>Chlorophyta</taxon>
        <taxon>Pyramimonadophyceae</taxon>
        <taxon>Pyramimonadales</taxon>
        <taxon>Pyramimonadaceae</taxon>
        <taxon>Cymbomonas</taxon>
    </lineage>
</organism>
<feature type="region of interest" description="Disordered" evidence="1">
    <location>
        <begin position="23"/>
        <end position="57"/>
    </location>
</feature>
<evidence type="ECO:0000256" key="1">
    <source>
        <dbReference type="SAM" id="MobiDB-lite"/>
    </source>
</evidence>
<comment type="caution">
    <text evidence="2">The sequence shown here is derived from an EMBL/GenBank/DDBJ whole genome shotgun (WGS) entry which is preliminary data.</text>
</comment>
<keyword evidence="3" id="KW-1185">Reference proteome</keyword>
<evidence type="ECO:0000313" key="2">
    <source>
        <dbReference type="EMBL" id="KAK3264659.1"/>
    </source>
</evidence>
<proteinExistence type="predicted"/>
<accession>A0AAE0FRI5</accession>
<evidence type="ECO:0000313" key="3">
    <source>
        <dbReference type="Proteomes" id="UP001190700"/>
    </source>
</evidence>
<feature type="region of interest" description="Disordered" evidence="1">
    <location>
        <begin position="96"/>
        <end position="140"/>
    </location>
</feature>
<reference evidence="2 3" key="1">
    <citation type="journal article" date="2015" name="Genome Biol. Evol.">
        <title>Comparative Genomics of a Bacterivorous Green Alga Reveals Evolutionary Causalities and Consequences of Phago-Mixotrophic Mode of Nutrition.</title>
        <authorList>
            <person name="Burns J.A."/>
            <person name="Paasch A."/>
            <person name="Narechania A."/>
            <person name="Kim E."/>
        </authorList>
    </citation>
    <scope>NUCLEOTIDE SEQUENCE [LARGE SCALE GENOMIC DNA]</scope>
    <source>
        <strain evidence="2 3">PLY_AMNH</strain>
    </source>
</reference>
<dbReference type="AlphaFoldDB" id="A0AAE0FRI5"/>
<dbReference type="Proteomes" id="UP001190700">
    <property type="component" value="Unassembled WGS sequence"/>
</dbReference>
<name>A0AAE0FRI5_9CHLO</name>
<protein>
    <submittedName>
        <fullName evidence="2">Uncharacterized protein</fullName>
    </submittedName>
</protein>
<gene>
    <name evidence="2" type="ORF">CYMTET_26612</name>
</gene>